<organism evidence="1 2">
    <name type="scientific">Celerinatantimonas diazotrophica</name>
    <dbReference type="NCBI Taxonomy" id="412034"/>
    <lineage>
        <taxon>Bacteria</taxon>
        <taxon>Pseudomonadati</taxon>
        <taxon>Pseudomonadota</taxon>
        <taxon>Gammaproteobacteria</taxon>
        <taxon>Celerinatantimonadaceae</taxon>
        <taxon>Celerinatantimonas</taxon>
    </lineage>
</organism>
<dbReference type="OrthoDB" id="8605335at2"/>
<keyword evidence="2" id="KW-1185">Reference proteome</keyword>
<dbReference type="EMBL" id="SMGD01000017">
    <property type="protein sequence ID" value="TCK46671.1"/>
    <property type="molecule type" value="Genomic_DNA"/>
</dbReference>
<evidence type="ECO:0000313" key="2">
    <source>
        <dbReference type="Proteomes" id="UP000295565"/>
    </source>
</evidence>
<name>A0A4V2PND8_9GAMM</name>
<reference evidence="1 2" key="1">
    <citation type="submission" date="2019-03" db="EMBL/GenBank/DDBJ databases">
        <title>Genomic Encyclopedia of Type Strains, Phase IV (KMG-IV): sequencing the most valuable type-strain genomes for metagenomic binning, comparative biology and taxonomic classification.</title>
        <authorList>
            <person name="Goeker M."/>
        </authorList>
    </citation>
    <scope>NUCLEOTIDE SEQUENCE [LARGE SCALE GENOMIC DNA]</scope>
    <source>
        <strain evidence="1 2">DSM 18577</strain>
    </source>
</reference>
<dbReference type="RefSeq" id="WP_131914004.1">
    <property type="nucleotide sequence ID" value="NZ_OU594967.1"/>
</dbReference>
<dbReference type="Proteomes" id="UP000295565">
    <property type="component" value="Unassembled WGS sequence"/>
</dbReference>
<accession>A0A4V2PND8</accession>
<proteinExistence type="predicted"/>
<protein>
    <submittedName>
        <fullName evidence="1">Uncharacterized protein</fullName>
    </submittedName>
</protein>
<evidence type="ECO:0000313" key="1">
    <source>
        <dbReference type="EMBL" id="TCK46671.1"/>
    </source>
</evidence>
<sequence>MINNHLFTYVSAINDACENEFIVERNVVKELVEDNGIVTQYSEQIVKFSNGVIIKQSIEKDLESVNPEVVCEESFIDYEVLFEPEDYDITPKHKNFINHCQEAFWIKISTAQNINA</sequence>
<comment type="caution">
    <text evidence="1">The sequence shown here is derived from an EMBL/GenBank/DDBJ whole genome shotgun (WGS) entry which is preliminary data.</text>
</comment>
<gene>
    <name evidence="1" type="ORF">EV690_3256</name>
</gene>
<dbReference type="AlphaFoldDB" id="A0A4V2PND8"/>